<proteinExistence type="inferred from homology"/>
<dbReference type="PANTHER" id="PTHR43133:SF66">
    <property type="entry name" value="ECF RNA POLYMERASE SIGMA FACTOR SIGK"/>
    <property type="match status" value="1"/>
</dbReference>
<dbReference type="SUPFAM" id="SSF88946">
    <property type="entry name" value="Sigma2 domain of RNA polymerase sigma factors"/>
    <property type="match status" value="1"/>
</dbReference>
<dbReference type="NCBIfam" id="TIGR02937">
    <property type="entry name" value="sigma70-ECF"/>
    <property type="match status" value="1"/>
</dbReference>
<reference evidence="7 8" key="1">
    <citation type="submission" date="2024-09" db="EMBL/GenBank/DDBJ databases">
        <authorList>
            <person name="Sun Q."/>
            <person name="Mori K."/>
        </authorList>
    </citation>
    <scope>NUCLEOTIDE SEQUENCE [LARGE SCALE GENOMIC DNA]</scope>
    <source>
        <strain evidence="7 8">KCTC 23076</strain>
    </source>
</reference>
<name>A0ABV6S3W2_9GAMM</name>
<comment type="caution">
    <text evidence="7">The sequence shown here is derived from an EMBL/GenBank/DDBJ whole genome shotgun (WGS) entry which is preliminary data.</text>
</comment>
<keyword evidence="8" id="KW-1185">Reference proteome</keyword>
<feature type="domain" description="RNA polymerase sigma-70 region 2" evidence="5">
    <location>
        <begin position="34"/>
        <end position="98"/>
    </location>
</feature>
<accession>A0ABV6S3W2</accession>
<keyword evidence="2" id="KW-0805">Transcription regulation</keyword>
<dbReference type="InterPro" id="IPR039425">
    <property type="entry name" value="RNA_pol_sigma-70-like"/>
</dbReference>
<dbReference type="InterPro" id="IPR013249">
    <property type="entry name" value="RNA_pol_sigma70_r4_t2"/>
</dbReference>
<dbReference type="RefSeq" id="WP_386677182.1">
    <property type="nucleotide sequence ID" value="NZ_JBHLTG010000019.1"/>
</dbReference>
<dbReference type="Pfam" id="PF08281">
    <property type="entry name" value="Sigma70_r4_2"/>
    <property type="match status" value="1"/>
</dbReference>
<evidence type="ECO:0000256" key="4">
    <source>
        <dbReference type="ARBA" id="ARBA00023163"/>
    </source>
</evidence>
<evidence type="ECO:0000256" key="2">
    <source>
        <dbReference type="ARBA" id="ARBA00023015"/>
    </source>
</evidence>
<evidence type="ECO:0000256" key="1">
    <source>
        <dbReference type="ARBA" id="ARBA00010641"/>
    </source>
</evidence>
<evidence type="ECO:0000259" key="5">
    <source>
        <dbReference type="Pfam" id="PF04542"/>
    </source>
</evidence>
<dbReference type="InterPro" id="IPR013325">
    <property type="entry name" value="RNA_pol_sigma_r2"/>
</dbReference>
<dbReference type="Pfam" id="PF04542">
    <property type="entry name" value="Sigma70_r2"/>
    <property type="match status" value="1"/>
</dbReference>
<dbReference type="Gene3D" id="1.10.1740.10">
    <property type="match status" value="1"/>
</dbReference>
<dbReference type="SUPFAM" id="SSF88659">
    <property type="entry name" value="Sigma3 and sigma4 domains of RNA polymerase sigma factors"/>
    <property type="match status" value="1"/>
</dbReference>
<dbReference type="EMBL" id="JBHLTG010000019">
    <property type="protein sequence ID" value="MFC0682808.1"/>
    <property type="molecule type" value="Genomic_DNA"/>
</dbReference>
<evidence type="ECO:0000256" key="3">
    <source>
        <dbReference type="ARBA" id="ARBA00023082"/>
    </source>
</evidence>
<dbReference type="Proteomes" id="UP001589896">
    <property type="component" value="Unassembled WGS sequence"/>
</dbReference>
<keyword evidence="4" id="KW-0804">Transcription</keyword>
<dbReference type="InterPro" id="IPR036388">
    <property type="entry name" value="WH-like_DNA-bd_sf"/>
</dbReference>
<evidence type="ECO:0000313" key="8">
    <source>
        <dbReference type="Proteomes" id="UP001589896"/>
    </source>
</evidence>
<keyword evidence="3" id="KW-0731">Sigma factor</keyword>
<dbReference type="InterPro" id="IPR007627">
    <property type="entry name" value="RNA_pol_sigma70_r2"/>
</dbReference>
<protein>
    <submittedName>
        <fullName evidence="7">RNA polymerase sigma factor</fullName>
    </submittedName>
</protein>
<feature type="domain" description="RNA polymerase sigma factor 70 region 4 type 2" evidence="6">
    <location>
        <begin position="128"/>
        <end position="179"/>
    </location>
</feature>
<gene>
    <name evidence="7" type="ORF">ACFFGH_33670</name>
</gene>
<dbReference type="CDD" id="cd06171">
    <property type="entry name" value="Sigma70_r4"/>
    <property type="match status" value="1"/>
</dbReference>
<comment type="similarity">
    <text evidence="1">Belongs to the sigma-70 factor family. ECF subfamily.</text>
</comment>
<evidence type="ECO:0000313" key="7">
    <source>
        <dbReference type="EMBL" id="MFC0682808.1"/>
    </source>
</evidence>
<dbReference type="InterPro" id="IPR014284">
    <property type="entry name" value="RNA_pol_sigma-70_dom"/>
</dbReference>
<dbReference type="Gene3D" id="1.10.10.10">
    <property type="entry name" value="Winged helix-like DNA-binding domain superfamily/Winged helix DNA-binding domain"/>
    <property type="match status" value="1"/>
</dbReference>
<organism evidence="7 8">
    <name type="scientific">Lysobacter korlensis</name>
    <dbReference type="NCBI Taxonomy" id="553636"/>
    <lineage>
        <taxon>Bacteria</taxon>
        <taxon>Pseudomonadati</taxon>
        <taxon>Pseudomonadota</taxon>
        <taxon>Gammaproteobacteria</taxon>
        <taxon>Lysobacterales</taxon>
        <taxon>Lysobacteraceae</taxon>
        <taxon>Lysobacter</taxon>
    </lineage>
</organism>
<evidence type="ECO:0000259" key="6">
    <source>
        <dbReference type="Pfam" id="PF08281"/>
    </source>
</evidence>
<dbReference type="PANTHER" id="PTHR43133">
    <property type="entry name" value="RNA POLYMERASE ECF-TYPE SIGMA FACTO"/>
    <property type="match status" value="1"/>
</dbReference>
<sequence>MTILGAGLRGETFPAVLVAAQAGASWALSDLWLQFAPAVTGFLRSKGSSEPEDLTSDVFLAVFDSIAEFEGDESAFRSFVFTIAYRRLVDELRKRARRGTVVEWTAETDTRCTESAEQEALGRMGEERARALIEELPIDQRNVLSLRIFGDLTIEQIADVVGKNPGAVKALQRRGLEALRRRLDPTRTPAAR</sequence>
<dbReference type="InterPro" id="IPR013324">
    <property type="entry name" value="RNA_pol_sigma_r3/r4-like"/>
</dbReference>